<dbReference type="KEGG" id="foc:113214977"/>
<dbReference type="PANTHER" id="PTHR13006:SF9">
    <property type="entry name" value="GLUCOSE TRANSPORTER 4 ENHANCER FACTOR, ISOFORM G"/>
    <property type="match status" value="1"/>
</dbReference>
<evidence type="ECO:0000256" key="8">
    <source>
        <dbReference type="ARBA" id="ARBA00023242"/>
    </source>
</evidence>
<comment type="subcellular location">
    <subcellularLocation>
        <location evidence="1">Nucleus</location>
    </subcellularLocation>
</comment>
<feature type="compositionally biased region" description="Acidic residues" evidence="9">
    <location>
        <begin position="366"/>
        <end position="375"/>
    </location>
</feature>
<feature type="region of interest" description="Disordered" evidence="9">
    <location>
        <begin position="437"/>
        <end position="464"/>
    </location>
</feature>
<feature type="region of interest" description="Disordered" evidence="9">
    <location>
        <begin position="274"/>
        <end position="293"/>
    </location>
</feature>
<evidence type="ECO:0000256" key="6">
    <source>
        <dbReference type="ARBA" id="ARBA00023125"/>
    </source>
</evidence>
<dbReference type="GO" id="GO:0006357">
    <property type="term" value="P:regulation of transcription by RNA polymerase II"/>
    <property type="evidence" value="ECO:0007669"/>
    <property type="project" value="TreeGrafter"/>
</dbReference>
<evidence type="ECO:0000256" key="3">
    <source>
        <dbReference type="ARBA" id="ARBA00022771"/>
    </source>
</evidence>
<feature type="domain" description="DUF4772" evidence="10">
    <location>
        <begin position="5"/>
        <end position="136"/>
    </location>
</feature>
<accession>A0A9C6WW24</accession>
<protein>
    <submittedName>
        <fullName evidence="12">Zinc finger protein 395 isoform X1</fullName>
    </submittedName>
</protein>
<reference evidence="12" key="1">
    <citation type="submission" date="2025-08" db="UniProtKB">
        <authorList>
            <consortium name="RefSeq"/>
        </authorList>
    </citation>
    <scope>IDENTIFICATION</scope>
    <source>
        <tissue evidence="12">Whole organism</tissue>
    </source>
</reference>
<sequence>MSTGKRLAKRSIIGTRVCAPGDDGKYYAGVIHAVKTPAAVLPGGAVGGGGPGQGGQGPGDETRYSVRFDTATSSKQQRLTFRREFRESELIGPGFRSVTGCHLQPGQRAYLTFNGREVAGEVRSHDTARDEVTVTIWPPGHEVRTALLLHEASMDLKKRLDEVRLLESRKSARLADSDTDFARLADMGSGSERKRASSHSIDVPAVQGSRKRRPSSSQDEGVDSGLGLGLGLGDPRGMMDECTAALVLMSLSCSPHSPGVNSGVSWSERLSPSPSSDACSWRSGTPSPPLSEPGSCYWAQGTTDEGIVIDHFDDIPKKKKATRMVFQCTWPGCLYLTTTCASIESHVRNSHLGPRTASGGPAPGADGEDGEDMSDHEEEFYYTEVELGLHTSSPPTLSHRDMARPPHEDPEYQKQLANAAVLKGSFALSSSPGVASVASSGLGSSAASNSSSSSSVSSNSSLGSAAGSAHCASPAALIHIPAQLPPWSSSASAATSPVSIKTSPLKHLKLSPRSGSCPYQPVLSVSAPGTAYKVPGSPTRKVRGDTKKCRKVYGMEHRDQWCTQCKWKKACTRFGD</sequence>
<dbReference type="Pfam" id="PF15997">
    <property type="entry name" value="DUF4772"/>
    <property type="match status" value="1"/>
</dbReference>
<keyword evidence="2" id="KW-0479">Metal-binding</keyword>
<keyword evidence="5" id="KW-0805">Transcription regulation</keyword>
<keyword evidence="4" id="KW-0862">Zinc</keyword>
<keyword evidence="6" id="KW-0238">DNA-binding</keyword>
<dbReference type="RefSeq" id="XP_052120305.1">
    <property type="nucleotide sequence ID" value="XM_052264345.1"/>
</dbReference>
<dbReference type="GO" id="GO:0005634">
    <property type="term" value="C:nucleus"/>
    <property type="evidence" value="ECO:0007669"/>
    <property type="project" value="UniProtKB-SubCell"/>
</dbReference>
<feature type="region of interest" description="Disordered" evidence="9">
    <location>
        <begin position="350"/>
        <end position="375"/>
    </location>
</feature>
<evidence type="ECO:0000256" key="5">
    <source>
        <dbReference type="ARBA" id="ARBA00023015"/>
    </source>
</evidence>
<feature type="compositionally biased region" description="Basic and acidic residues" evidence="9">
    <location>
        <begin position="398"/>
        <end position="412"/>
    </location>
</feature>
<evidence type="ECO:0000256" key="2">
    <source>
        <dbReference type="ARBA" id="ARBA00022723"/>
    </source>
</evidence>
<dbReference type="SMART" id="SM01366">
    <property type="entry name" value="c-clamp"/>
    <property type="match status" value="1"/>
</dbReference>
<gene>
    <name evidence="12" type="primary">LOC113214977</name>
</gene>
<dbReference type="GO" id="GO:0008270">
    <property type="term" value="F:zinc ion binding"/>
    <property type="evidence" value="ECO:0007669"/>
    <property type="project" value="UniProtKB-KW"/>
</dbReference>
<feature type="region of interest" description="Disordered" evidence="9">
    <location>
        <begin position="187"/>
        <end position="228"/>
    </location>
</feature>
<dbReference type="Proteomes" id="UP000504606">
    <property type="component" value="Unplaced"/>
</dbReference>
<organism evidence="11 12">
    <name type="scientific">Frankliniella occidentalis</name>
    <name type="common">Western flower thrips</name>
    <name type="synonym">Euthrips occidentalis</name>
    <dbReference type="NCBI Taxonomy" id="133901"/>
    <lineage>
        <taxon>Eukaryota</taxon>
        <taxon>Metazoa</taxon>
        <taxon>Ecdysozoa</taxon>
        <taxon>Arthropoda</taxon>
        <taxon>Hexapoda</taxon>
        <taxon>Insecta</taxon>
        <taxon>Pterygota</taxon>
        <taxon>Neoptera</taxon>
        <taxon>Paraneoptera</taxon>
        <taxon>Thysanoptera</taxon>
        <taxon>Terebrantia</taxon>
        <taxon>Thripoidea</taxon>
        <taxon>Thripidae</taxon>
        <taxon>Frankliniella</taxon>
    </lineage>
</organism>
<dbReference type="InterPro" id="IPR031940">
    <property type="entry name" value="DUF4772"/>
</dbReference>
<evidence type="ECO:0000256" key="9">
    <source>
        <dbReference type="SAM" id="MobiDB-lite"/>
    </source>
</evidence>
<dbReference type="CTD" id="41217"/>
<dbReference type="AlphaFoldDB" id="A0A9C6WW24"/>
<evidence type="ECO:0000256" key="1">
    <source>
        <dbReference type="ARBA" id="ARBA00004123"/>
    </source>
</evidence>
<proteinExistence type="predicted"/>
<evidence type="ECO:0000259" key="10">
    <source>
        <dbReference type="Pfam" id="PF15997"/>
    </source>
</evidence>
<dbReference type="PANTHER" id="PTHR13006">
    <property type="entry name" value="PAPILLOMAVIRUS REGULATORY FACTOR PRF-1"/>
    <property type="match status" value="1"/>
</dbReference>
<dbReference type="OrthoDB" id="5950721at2759"/>
<name>A0A9C6WW24_FRAOC</name>
<evidence type="ECO:0000256" key="4">
    <source>
        <dbReference type="ARBA" id="ARBA00022833"/>
    </source>
</evidence>
<feature type="region of interest" description="Disordered" evidence="9">
    <location>
        <begin position="391"/>
        <end position="412"/>
    </location>
</feature>
<keyword evidence="11" id="KW-1185">Reference proteome</keyword>
<evidence type="ECO:0000313" key="12">
    <source>
        <dbReference type="RefSeq" id="XP_052120305.1"/>
    </source>
</evidence>
<evidence type="ECO:0000313" key="11">
    <source>
        <dbReference type="Proteomes" id="UP000504606"/>
    </source>
</evidence>
<dbReference type="GO" id="GO:0000978">
    <property type="term" value="F:RNA polymerase II cis-regulatory region sequence-specific DNA binding"/>
    <property type="evidence" value="ECO:0007669"/>
    <property type="project" value="TreeGrafter"/>
</dbReference>
<keyword evidence="8" id="KW-0539">Nucleus</keyword>
<dbReference type="GO" id="GO:0003700">
    <property type="term" value="F:DNA-binding transcription factor activity"/>
    <property type="evidence" value="ECO:0007669"/>
    <property type="project" value="TreeGrafter"/>
</dbReference>
<keyword evidence="3" id="KW-0863">Zinc-finger</keyword>
<evidence type="ECO:0000256" key="7">
    <source>
        <dbReference type="ARBA" id="ARBA00023163"/>
    </source>
</evidence>
<dbReference type="GeneID" id="113214977"/>
<keyword evidence="7" id="KW-0804">Transcription</keyword>
<dbReference type="InterPro" id="IPR052253">
    <property type="entry name" value="CR1/CR2-DNA-binding_regulator"/>
</dbReference>